<accession>B3PF94</accession>
<dbReference type="eggNOG" id="COG0726">
    <property type="taxonomic scope" value="Bacteria"/>
</dbReference>
<dbReference type="Gene3D" id="3.20.20.370">
    <property type="entry name" value="Glycoside hydrolase/deacetylase"/>
    <property type="match status" value="1"/>
</dbReference>
<dbReference type="EC" id="4.2.2.-" evidence="4"/>
<dbReference type="GO" id="GO:0016829">
    <property type="term" value="F:lyase activity"/>
    <property type="evidence" value="ECO:0007669"/>
    <property type="project" value="UniProtKB-KW"/>
</dbReference>
<dbReference type="RefSeq" id="WP_012488984.1">
    <property type="nucleotide sequence ID" value="NC_010995.1"/>
</dbReference>
<evidence type="ECO:0000313" key="4">
    <source>
        <dbReference type="EMBL" id="ACE85630.1"/>
    </source>
</evidence>
<sequence>MNSTKRVLLESIEKLGGFRLMQWRYKNKPQILMYHRVIDMPSVRGMTPALFERQLIYLRNHFRIVPMQTLVAELKTGNIQPYTLALTFDDGHFDFYAHAWPLLRKYKLPATLYITTGFVDGTHWLWPDLIKYLLTTHTLVGEGRDSIELQPLGQLSTSPTNIDETWNKIGDYCLTLPVVERNHFIQRLAQRLNVSFPSQPQSPFQAVTWDQLREMHREGLDIASHTMSHPLLSTLDSHSLHQELHMSANRIQQELGFMPLGICYPNGREEDISPAVIHQAQSLGYHYGVLARNYPSNAEHVFLLGRVSAQQDFTYFKWSLSRQQPITDQVPFDY</sequence>
<feature type="domain" description="NodB homology" evidence="3">
    <location>
        <begin position="82"/>
        <end position="334"/>
    </location>
</feature>
<dbReference type="InterPro" id="IPR051398">
    <property type="entry name" value="Polysacch_Deacetylase"/>
</dbReference>
<dbReference type="AlphaFoldDB" id="B3PF94"/>
<dbReference type="OrthoDB" id="9814639at2"/>
<dbReference type="CDD" id="cd10918">
    <property type="entry name" value="CE4_NodB_like_5s_6s"/>
    <property type="match status" value="1"/>
</dbReference>
<dbReference type="EMBL" id="CP000934">
    <property type="protein sequence ID" value="ACE85630.1"/>
    <property type="molecule type" value="Genomic_DNA"/>
</dbReference>
<dbReference type="PROSITE" id="PS51677">
    <property type="entry name" value="NODB"/>
    <property type="match status" value="1"/>
</dbReference>
<protein>
    <submittedName>
        <fullName evidence="4">Polysaccharide deacetylase protein, putative, pda4E</fullName>
        <ecNumber evidence="4">4.2.2.-</ecNumber>
    </submittedName>
</protein>
<evidence type="ECO:0000313" key="5">
    <source>
        <dbReference type="Proteomes" id="UP000001036"/>
    </source>
</evidence>
<dbReference type="GO" id="GO:0016810">
    <property type="term" value="F:hydrolase activity, acting on carbon-nitrogen (but not peptide) bonds"/>
    <property type="evidence" value="ECO:0007669"/>
    <property type="project" value="InterPro"/>
</dbReference>
<gene>
    <name evidence="4" type="primary">pda4E</name>
    <name evidence="4" type="ordered locus">CJA_3408</name>
</gene>
<dbReference type="GO" id="GO:0005576">
    <property type="term" value="C:extracellular region"/>
    <property type="evidence" value="ECO:0007669"/>
    <property type="project" value="UniProtKB-SubCell"/>
</dbReference>
<evidence type="ECO:0000259" key="3">
    <source>
        <dbReference type="PROSITE" id="PS51677"/>
    </source>
</evidence>
<dbReference type="Proteomes" id="UP000001036">
    <property type="component" value="Chromosome"/>
</dbReference>
<comment type="subcellular location">
    <subcellularLocation>
        <location evidence="1">Secreted</location>
    </subcellularLocation>
</comment>
<evidence type="ECO:0000256" key="1">
    <source>
        <dbReference type="ARBA" id="ARBA00004613"/>
    </source>
</evidence>
<dbReference type="PANTHER" id="PTHR34216">
    <property type="match status" value="1"/>
</dbReference>
<dbReference type="GO" id="GO:0005975">
    <property type="term" value="P:carbohydrate metabolic process"/>
    <property type="evidence" value="ECO:0007669"/>
    <property type="project" value="InterPro"/>
</dbReference>
<dbReference type="SUPFAM" id="SSF88713">
    <property type="entry name" value="Glycoside hydrolase/deacetylase"/>
    <property type="match status" value="1"/>
</dbReference>
<dbReference type="PANTHER" id="PTHR34216:SF3">
    <property type="entry name" value="POLY-BETA-1,6-N-ACETYL-D-GLUCOSAMINE N-DEACETYLASE"/>
    <property type="match status" value="1"/>
</dbReference>
<dbReference type="InterPro" id="IPR011330">
    <property type="entry name" value="Glyco_hydro/deAcase_b/a-brl"/>
</dbReference>
<dbReference type="KEGG" id="cja:CJA_3408"/>
<organism evidence="4 5">
    <name type="scientific">Cellvibrio japonicus (strain Ueda107)</name>
    <name type="common">Pseudomonas fluorescens subsp. cellulosa</name>
    <dbReference type="NCBI Taxonomy" id="498211"/>
    <lineage>
        <taxon>Bacteria</taxon>
        <taxon>Pseudomonadati</taxon>
        <taxon>Pseudomonadota</taxon>
        <taxon>Gammaproteobacteria</taxon>
        <taxon>Cellvibrionales</taxon>
        <taxon>Cellvibrionaceae</taxon>
        <taxon>Cellvibrio</taxon>
    </lineage>
</organism>
<keyword evidence="4" id="KW-0456">Lyase</keyword>
<dbReference type="InterPro" id="IPR002509">
    <property type="entry name" value="NODB_dom"/>
</dbReference>
<dbReference type="STRING" id="498211.CJA_3408"/>
<dbReference type="Pfam" id="PF01522">
    <property type="entry name" value="Polysacc_deac_1"/>
    <property type="match status" value="2"/>
</dbReference>
<keyword evidence="2" id="KW-0732">Signal</keyword>
<reference evidence="4 5" key="1">
    <citation type="journal article" date="2008" name="J. Bacteriol.">
        <title>Insights into plant cell wall degradation from the genome sequence of the soil bacterium Cellvibrio japonicus.</title>
        <authorList>
            <person name="Deboy R.T."/>
            <person name="Mongodin E.F."/>
            <person name="Fouts D.E."/>
            <person name="Tailford L.E."/>
            <person name="Khouri H."/>
            <person name="Emerson J.B."/>
            <person name="Mohamoud Y."/>
            <person name="Watkins K."/>
            <person name="Henrissat B."/>
            <person name="Gilbert H.J."/>
            <person name="Nelson K.E."/>
        </authorList>
    </citation>
    <scope>NUCLEOTIDE SEQUENCE [LARGE SCALE GENOMIC DNA]</scope>
    <source>
        <strain evidence="4 5">Ueda107</strain>
    </source>
</reference>
<dbReference type="HOGENOM" id="CLU_030024_1_1_6"/>
<name>B3PF94_CELJU</name>
<proteinExistence type="predicted"/>
<evidence type="ECO:0000256" key="2">
    <source>
        <dbReference type="ARBA" id="ARBA00022729"/>
    </source>
</evidence>
<keyword evidence="5" id="KW-1185">Reference proteome</keyword>